<dbReference type="InterPro" id="IPR017195">
    <property type="entry name" value="ABC_thiamin-permease_prd"/>
</dbReference>
<name>A0AAJ1R8A9_9LACO</name>
<keyword evidence="1" id="KW-0472">Membrane</keyword>
<feature type="transmembrane region" description="Helical" evidence="1">
    <location>
        <begin position="48"/>
        <end position="68"/>
    </location>
</feature>
<dbReference type="Pfam" id="PF09819">
    <property type="entry name" value="ABC_cobalt"/>
    <property type="match status" value="1"/>
</dbReference>
<evidence type="ECO:0000313" key="3">
    <source>
        <dbReference type="EMBL" id="QAS70286.1"/>
    </source>
</evidence>
<feature type="transmembrane region" description="Helical" evidence="1">
    <location>
        <begin position="12"/>
        <end position="36"/>
    </location>
</feature>
<dbReference type="EMBL" id="CP029684">
    <property type="protein sequence ID" value="QAS70286.1"/>
    <property type="molecule type" value="Genomic_DNA"/>
</dbReference>
<reference evidence="3 4" key="1">
    <citation type="journal article" date="2019" name="Syst. Appl. Microbiol.">
        <title>Oenococcus sicerae sp. nov., isolated from French cider.</title>
        <authorList>
            <person name="Cousin F.J."/>
            <person name="Le Guellec R."/>
            <person name="Chagnot C."/>
            <person name="Goux D."/>
            <person name="Dalmasso M."/>
            <person name="Laplace J.M."/>
            <person name="Cretenet M."/>
        </authorList>
    </citation>
    <scope>NUCLEOTIDE SEQUENCE [LARGE SCALE GENOMIC DNA]</scope>
    <source>
        <strain evidence="3 4">UCMA 15228</strain>
    </source>
</reference>
<keyword evidence="1" id="KW-1133">Transmembrane helix</keyword>
<gene>
    <name evidence="3" type="ORF">DLJ48_07005</name>
    <name evidence="2" type="ORF">EVC35_01055</name>
</gene>
<accession>A0AAJ1R8A9</accession>
<dbReference type="Proteomes" id="UP000286907">
    <property type="component" value="Chromosome"/>
</dbReference>
<evidence type="ECO:0000256" key="1">
    <source>
        <dbReference type="SAM" id="Phobius"/>
    </source>
</evidence>
<keyword evidence="4" id="KW-1185">Reference proteome</keyword>
<proteinExistence type="predicted"/>
<sequence>MTVKRSYTLRDIIFIALIGIFCGAIFFGTDIIYNFLKLGLSALGLGPVANDLLLGLWMIAGPLAAMVTQKIGASILAETIGGAVEALLGGQFGASAILSGFIQGFGNELGFAFTGYKRFDKLGLLFSTITSTIVTFAWSLFNEGYGSYKIGFLLLLVFVRFLSIGFFAGVVVYWVNKLIERSGITHRD</sequence>
<organism evidence="2 5">
    <name type="scientific">Oenococcus sicerae</name>
    <dbReference type="NCBI Taxonomy" id="2203724"/>
    <lineage>
        <taxon>Bacteria</taxon>
        <taxon>Bacillati</taxon>
        <taxon>Bacillota</taxon>
        <taxon>Bacilli</taxon>
        <taxon>Lactobacillales</taxon>
        <taxon>Lactobacillaceae</taxon>
        <taxon>Oenococcus</taxon>
    </lineage>
</organism>
<dbReference type="EMBL" id="SDWY01000001">
    <property type="protein sequence ID" value="MDN6899597.1"/>
    <property type="molecule type" value="Genomic_DNA"/>
</dbReference>
<evidence type="ECO:0000313" key="4">
    <source>
        <dbReference type="Proteomes" id="UP000286907"/>
    </source>
</evidence>
<protein>
    <submittedName>
        <fullName evidence="2">ABC transporter permease</fullName>
    </submittedName>
    <submittedName>
        <fullName evidence="3">ECF transporter S component</fullName>
    </submittedName>
</protein>
<dbReference type="AlphaFoldDB" id="A0AAJ1R8A9"/>
<feature type="transmembrane region" description="Helical" evidence="1">
    <location>
        <begin position="122"/>
        <end position="141"/>
    </location>
</feature>
<evidence type="ECO:0000313" key="5">
    <source>
        <dbReference type="Proteomes" id="UP001167919"/>
    </source>
</evidence>
<evidence type="ECO:0000313" key="2">
    <source>
        <dbReference type="EMBL" id="MDN6899597.1"/>
    </source>
</evidence>
<keyword evidence="1" id="KW-0812">Transmembrane</keyword>
<dbReference type="PIRSF" id="PIRSF037394">
    <property type="entry name" value="ABC_thiamine-permease_YkoE_prd"/>
    <property type="match status" value="1"/>
</dbReference>
<reference evidence="2" key="2">
    <citation type="submission" date="2019-01" db="EMBL/GenBank/DDBJ databases">
        <title>Oenococcus sicerae UCMA17102.</title>
        <authorList>
            <person name="Cousin F.J."/>
            <person name="Le Guellec R."/>
            <person name="Cretenet M."/>
        </authorList>
    </citation>
    <scope>NUCLEOTIDE SEQUENCE</scope>
    <source>
        <strain evidence="2">UCMA17102</strain>
    </source>
</reference>
<reference evidence="3" key="3">
    <citation type="submission" date="2020-01" db="EMBL/GenBank/DDBJ databases">
        <authorList>
            <person name="Cousin F.J."/>
            <person name="Le Guellec R."/>
            <person name="Cretenet M."/>
        </authorList>
    </citation>
    <scope>NUCLEOTIDE SEQUENCE</scope>
    <source>
        <strain evidence="3">UCMA 15228</strain>
    </source>
</reference>
<dbReference type="Proteomes" id="UP001167919">
    <property type="component" value="Unassembled WGS sequence"/>
</dbReference>
<feature type="transmembrane region" description="Helical" evidence="1">
    <location>
        <begin position="153"/>
        <end position="175"/>
    </location>
</feature>
<dbReference type="RefSeq" id="WP_128686753.1">
    <property type="nucleotide sequence ID" value="NZ_CP029684.2"/>
</dbReference>
<feature type="transmembrane region" description="Helical" evidence="1">
    <location>
        <begin position="80"/>
        <end position="102"/>
    </location>
</feature>